<evidence type="ECO:0000256" key="3">
    <source>
        <dbReference type="ARBA" id="ARBA00022801"/>
    </source>
</evidence>
<evidence type="ECO:0000313" key="8">
    <source>
        <dbReference type="Proteomes" id="UP000625210"/>
    </source>
</evidence>
<evidence type="ECO:0000256" key="4">
    <source>
        <dbReference type="SAM" id="SignalP"/>
    </source>
</evidence>
<proteinExistence type="predicted"/>
<keyword evidence="2" id="KW-0255">Endonuclease</keyword>
<dbReference type="InterPro" id="IPR035451">
    <property type="entry name" value="Ada-like_dom_sf"/>
</dbReference>
<dbReference type="Pfam" id="PF00565">
    <property type="entry name" value="SNase"/>
    <property type="match status" value="1"/>
</dbReference>
<dbReference type="SUPFAM" id="SSF74853">
    <property type="entry name" value="Lamin A/C globular tail domain"/>
    <property type="match status" value="1"/>
</dbReference>
<dbReference type="InterPro" id="IPR001322">
    <property type="entry name" value="Lamin_tail_dom"/>
</dbReference>
<evidence type="ECO:0000256" key="2">
    <source>
        <dbReference type="ARBA" id="ARBA00022759"/>
    </source>
</evidence>
<dbReference type="Proteomes" id="UP000625210">
    <property type="component" value="Unassembled WGS sequence"/>
</dbReference>
<dbReference type="GO" id="GO:0003676">
    <property type="term" value="F:nucleic acid binding"/>
    <property type="evidence" value="ECO:0007669"/>
    <property type="project" value="InterPro"/>
</dbReference>
<feature type="domain" description="TNase-like" evidence="5">
    <location>
        <begin position="28"/>
        <end position="161"/>
    </location>
</feature>
<evidence type="ECO:0008006" key="9">
    <source>
        <dbReference type="Google" id="ProtNLM"/>
    </source>
</evidence>
<dbReference type="EMBL" id="BMHQ01000027">
    <property type="protein sequence ID" value="GGE30135.1"/>
    <property type="molecule type" value="Genomic_DNA"/>
</dbReference>
<dbReference type="GO" id="GO:0016787">
    <property type="term" value="F:hydrolase activity"/>
    <property type="evidence" value="ECO:0007669"/>
    <property type="project" value="UniProtKB-KW"/>
</dbReference>
<dbReference type="GO" id="GO:0004519">
    <property type="term" value="F:endonuclease activity"/>
    <property type="evidence" value="ECO:0007669"/>
    <property type="project" value="UniProtKB-KW"/>
</dbReference>
<feature type="chain" id="PRO_5035323298" description="Endonuclease YncB, thermonuclease family" evidence="4">
    <location>
        <begin position="28"/>
        <end position="355"/>
    </location>
</feature>
<feature type="domain" description="LTD" evidence="6">
    <location>
        <begin position="229"/>
        <end position="325"/>
    </location>
</feature>
<accession>A0A8J2YFK0</accession>
<evidence type="ECO:0000259" key="6">
    <source>
        <dbReference type="PROSITE" id="PS51841"/>
    </source>
</evidence>
<dbReference type="PROSITE" id="PS01123">
    <property type="entry name" value="TNASE_1"/>
    <property type="match status" value="1"/>
</dbReference>
<keyword evidence="8" id="KW-1185">Reference proteome</keyword>
<keyword evidence="3" id="KW-0378">Hydrolase</keyword>
<keyword evidence="4" id="KW-0732">Signal</keyword>
<gene>
    <name evidence="7" type="ORF">GCM10011571_35410</name>
</gene>
<dbReference type="InterPro" id="IPR016071">
    <property type="entry name" value="Staphylococal_nuclease_OB-fold"/>
</dbReference>
<dbReference type="PROSITE" id="PS51841">
    <property type="entry name" value="LTD"/>
    <property type="match status" value="1"/>
</dbReference>
<sequence length="355" mass="39337">MRKIPSILMTFVLLIGMIAVIPQPAAAATYQATVEYVVDGDTINLTNPVLGTDKVRLLSIDAPETNYNGQNQNPWGTNAKEYLQQLLPPGTTITIETDTEETDAYGRLLAHIWKGNLDVNKEMLRQGHAVTYYIWPNMKYYETYRSAMLEAKNAGRNIWNPQNPLPELPFEFRDRVSGSQQDKYVGDYYTKKYVQPADYKQVPVENRVFFWNAQDAQQAGYTPADGGGSTPSGLVINEVLPANQSYPHEFVEIYNGSSQTVDLSGYVIDDIVGGGSGPYTIPNGTTLAPGKYYVWTTSSYFNNTGDDVTLLDPSGNIVDQYSYTNSGYDVSWYRSPNGGSWANTQSSPTEGTANP</sequence>
<dbReference type="RefSeq" id="WP_188649187.1">
    <property type="nucleotide sequence ID" value="NZ_BMHQ01000027.1"/>
</dbReference>
<protein>
    <recommendedName>
        <fullName evidence="9">Endonuclease YncB, thermonuclease family</fullName>
    </recommendedName>
</protein>
<dbReference type="SUPFAM" id="SSF50199">
    <property type="entry name" value="Staphylococcal nuclease"/>
    <property type="match status" value="1"/>
</dbReference>
<dbReference type="Pfam" id="PF00932">
    <property type="entry name" value="LTD"/>
    <property type="match status" value="1"/>
</dbReference>
<dbReference type="Gene3D" id="2.40.50.90">
    <property type="match status" value="1"/>
</dbReference>
<reference evidence="7" key="2">
    <citation type="submission" date="2020-09" db="EMBL/GenBank/DDBJ databases">
        <authorList>
            <person name="Sun Q."/>
            <person name="Zhou Y."/>
        </authorList>
    </citation>
    <scope>NUCLEOTIDE SEQUENCE</scope>
    <source>
        <strain evidence="7">CGMCC 1.15179</strain>
    </source>
</reference>
<name>A0A8J2YFK0_9BACL</name>
<dbReference type="InterPro" id="IPR035437">
    <property type="entry name" value="SNase_OB-fold_sf"/>
</dbReference>
<dbReference type="SUPFAM" id="SSF57884">
    <property type="entry name" value="Ada DNA repair protein, N-terminal domain (N-Ada 10)"/>
    <property type="match status" value="1"/>
</dbReference>
<dbReference type="InterPro" id="IPR036415">
    <property type="entry name" value="Lamin_tail_dom_sf"/>
</dbReference>
<keyword evidence="1" id="KW-0540">Nuclease</keyword>
<reference evidence="7" key="1">
    <citation type="journal article" date="2014" name="Int. J. Syst. Evol. Microbiol.">
        <title>Complete genome sequence of Corynebacterium casei LMG S-19264T (=DSM 44701T), isolated from a smear-ripened cheese.</title>
        <authorList>
            <consortium name="US DOE Joint Genome Institute (JGI-PGF)"/>
            <person name="Walter F."/>
            <person name="Albersmeier A."/>
            <person name="Kalinowski J."/>
            <person name="Ruckert C."/>
        </authorList>
    </citation>
    <scope>NUCLEOTIDE SEQUENCE</scope>
    <source>
        <strain evidence="7">CGMCC 1.15179</strain>
    </source>
</reference>
<dbReference type="InterPro" id="IPR002071">
    <property type="entry name" value="Thermonucl_AS"/>
</dbReference>
<comment type="caution">
    <text evidence="7">The sequence shown here is derived from an EMBL/GenBank/DDBJ whole genome shotgun (WGS) entry which is preliminary data.</text>
</comment>
<feature type="signal peptide" evidence="4">
    <location>
        <begin position="1"/>
        <end position="27"/>
    </location>
</feature>
<dbReference type="AlphaFoldDB" id="A0A8J2YFK0"/>
<dbReference type="SMART" id="SM00318">
    <property type="entry name" value="SNc"/>
    <property type="match status" value="1"/>
</dbReference>
<dbReference type="PANTHER" id="PTHR12302:SF3">
    <property type="entry name" value="SERINE_THREONINE-PROTEIN KINASE 31"/>
    <property type="match status" value="1"/>
</dbReference>
<evidence type="ECO:0000259" key="5">
    <source>
        <dbReference type="PROSITE" id="PS50830"/>
    </source>
</evidence>
<dbReference type="PANTHER" id="PTHR12302">
    <property type="entry name" value="EBNA2 BINDING PROTEIN P100"/>
    <property type="match status" value="1"/>
</dbReference>
<evidence type="ECO:0000256" key="1">
    <source>
        <dbReference type="ARBA" id="ARBA00022722"/>
    </source>
</evidence>
<evidence type="ECO:0000313" key="7">
    <source>
        <dbReference type="EMBL" id="GGE30135.1"/>
    </source>
</evidence>
<organism evidence="7 8">
    <name type="scientific">Marinithermofilum abyssi</name>
    <dbReference type="NCBI Taxonomy" id="1571185"/>
    <lineage>
        <taxon>Bacteria</taxon>
        <taxon>Bacillati</taxon>
        <taxon>Bacillota</taxon>
        <taxon>Bacilli</taxon>
        <taxon>Bacillales</taxon>
        <taxon>Thermoactinomycetaceae</taxon>
        <taxon>Marinithermofilum</taxon>
    </lineage>
</organism>
<dbReference type="PROSITE" id="PS50830">
    <property type="entry name" value="TNASE_3"/>
    <property type="match status" value="1"/>
</dbReference>
<dbReference type="Gene3D" id="2.60.40.1260">
    <property type="entry name" value="Lamin Tail domain"/>
    <property type="match status" value="1"/>
</dbReference>